<dbReference type="GO" id="GO:0019867">
    <property type="term" value="C:outer membrane"/>
    <property type="evidence" value="ECO:0007669"/>
    <property type="project" value="InterPro"/>
</dbReference>
<proteinExistence type="predicted"/>
<keyword evidence="2" id="KW-0472">Membrane</keyword>
<feature type="signal peptide" evidence="3">
    <location>
        <begin position="1"/>
        <end position="19"/>
    </location>
</feature>
<dbReference type="RefSeq" id="WP_104811619.1">
    <property type="nucleotide sequence ID" value="NZ_MQUB01000001.1"/>
</dbReference>
<keyword evidence="6" id="KW-1185">Reference proteome</keyword>
<sequence>MKARLSIILFLVFISGSMAQTGDDQGIVRSDTLGKGKSFKLIGIPVIFSTPETGFGFGGGGQLFITREQNTFLARQSNILFTGIYTANSQIVIEASPQVYFGAGNYYLDGTYEFRIYPNKFWGIGNDTPDSNEENYDMTSHKFNVDFLKRLPPSLNFGFRFNFENHEVTEVAEGGILDSGEVLGSDRAVIVGLGAIFNLDTRDQIEDPHGGYYVSFNAQFSSENLGSTHGFNRFITDMRAYRPLNENSLLAARLYVENNFGDVPFQAKSQFGGGDIARGYFKGRFIDDQMYVLTAEYRWRFLPRWSLAAFGLVGEVSSLNQDFFQDPKFSAGGGIRFKILKEQNTLVRLDLGYGESGNSGFYFGVNQAF</sequence>
<feature type="chain" id="PRO_5015534584" description="Bacterial surface antigen (D15) domain-containing protein" evidence="3">
    <location>
        <begin position="20"/>
        <end position="369"/>
    </location>
</feature>
<evidence type="ECO:0000256" key="3">
    <source>
        <dbReference type="SAM" id="SignalP"/>
    </source>
</evidence>
<dbReference type="InterPro" id="IPR000184">
    <property type="entry name" value="Bac_surfAg_D15"/>
</dbReference>
<gene>
    <name evidence="5" type="ORF">BST85_01355</name>
</gene>
<evidence type="ECO:0000313" key="6">
    <source>
        <dbReference type="Proteomes" id="UP000239800"/>
    </source>
</evidence>
<comment type="subcellular location">
    <subcellularLocation>
        <location evidence="1">Membrane</location>
    </subcellularLocation>
</comment>
<protein>
    <recommendedName>
        <fullName evidence="4">Bacterial surface antigen (D15) domain-containing protein</fullName>
    </recommendedName>
</protein>
<dbReference type="Proteomes" id="UP000239800">
    <property type="component" value="Unassembled WGS sequence"/>
</dbReference>
<dbReference type="Gene3D" id="2.40.160.50">
    <property type="entry name" value="membrane protein fhac: a member of the omp85/tpsb transporter family"/>
    <property type="match status" value="1"/>
</dbReference>
<evidence type="ECO:0000256" key="1">
    <source>
        <dbReference type="ARBA" id="ARBA00004370"/>
    </source>
</evidence>
<dbReference type="AlphaFoldDB" id="A0A2S7KM43"/>
<name>A0A2S7KM43_9FLAO</name>
<dbReference type="EMBL" id="MQUB01000001">
    <property type="protein sequence ID" value="PQB03697.1"/>
    <property type="molecule type" value="Genomic_DNA"/>
</dbReference>
<dbReference type="OrthoDB" id="9771071at2"/>
<evidence type="ECO:0000256" key="2">
    <source>
        <dbReference type="ARBA" id="ARBA00023136"/>
    </source>
</evidence>
<keyword evidence="3" id="KW-0732">Signal</keyword>
<evidence type="ECO:0000259" key="4">
    <source>
        <dbReference type="Pfam" id="PF01103"/>
    </source>
</evidence>
<evidence type="ECO:0000313" key="5">
    <source>
        <dbReference type="EMBL" id="PQB03697.1"/>
    </source>
</evidence>
<reference evidence="5 6" key="1">
    <citation type="submission" date="2016-11" db="EMBL/GenBank/DDBJ databases">
        <title>Trade-off between light-utilization and light-protection in marine flavobacteria.</title>
        <authorList>
            <person name="Kumagai Y."/>
        </authorList>
    </citation>
    <scope>NUCLEOTIDE SEQUENCE [LARGE SCALE GENOMIC DNA]</scope>
    <source>
        <strain evidence="5 6">NBRC 107741</strain>
    </source>
</reference>
<accession>A0A2S7KM43</accession>
<organism evidence="5 6">
    <name type="scientific">Aureitalea marina</name>
    <dbReference type="NCBI Taxonomy" id="930804"/>
    <lineage>
        <taxon>Bacteria</taxon>
        <taxon>Pseudomonadati</taxon>
        <taxon>Bacteroidota</taxon>
        <taxon>Flavobacteriia</taxon>
        <taxon>Flavobacteriales</taxon>
        <taxon>Flavobacteriaceae</taxon>
        <taxon>Aureitalea</taxon>
    </lineage>
</organism>
<comment type="caution">
    <text evidence="5">The sequence shown here is derived from an EMBL/GenBank/DDBJ whole genome shotgun (WGS) entry which is preliminary data.</text>
</comment>
<feature type="domain" description="Bacterial surface antigen (D15)" evidence="4">
    <location>
        <begin position="129"/>
        <end position="369"/>
    </location>
</feature>
<dbReference type="Pfam" id="PF01103">
    <property type="entry name" value="Omp85"/>
    <property type="match status" value="1"/>
</dbReference>